<name>A0ABT4Y8M0_METRE</name>
<dbReference type="Proteomes" id="UP001211689">
    <property type="component" value="Unassembled WGS sequence"/>
</dbReference>
<keyword evidence="2" id="KW-1185">Reference proteome</keyword>
<sequence>MTNRAPRHSAMVDFMQYSKRETVVLEEDHLKVEKELARVTAQRDAILLQAQTWACEAKAQRSIVHEVGDILGGIPSWGPIAAGVEALRKDAGRYRALREMNWCHGPLAVVADPYSRIKLGSDCPSRDRLDEAIDAAMVQEVKP</sequence>
<reference evidence="1 2" key="1">
    <citation type="submission" date="2022-07" db="EMBL/GenBank/DDBJ databases">
        <title>Genome Analysis of Selected Gammaproteobacteria from Nigerian Food snails.</title>
        <authorList>
            <person name="Okafor A.C."/>
        </authorList>
    </citation>
    <scope>NUCLEOTIDE SEQUENCE [LARGE SCALE GENOMIC DNA]</scope>
    <source>
        <strain evidence="1 2">Awg 2</strain>
    </source>
</reference>
<organism evidence="1 2">
    <name type="scientific">Metapseudomonas resinovorans</name>
    <name type="common">Pseudomonas resinovorans</name>
    <dbReference type="NCBI Taxonomy" id="53412"/>
    <lineage>
        <taxon>Bacteria</taxon>
        <taxon>Pseudomonadati</taxon>
        <taxon>Pseudomonadota</taxon>
        <taxon>Gammaproteobacteria</taxon>
        <taxon>Pseudomonadales</taxon>
        <taxon>Pseudomonadaceae</taxon>
        <taxon>Metapseudomonas</taxon>
    </lineage>
</organism>
<accession>A0ABT4Y8M0</accession>
<evidence type="ECO:0000313" key="1">
    <source>
        <dbReference type="EMBL" id="MDA8485111.1"/>
    </source>
</evidence>
<dbReference type="RefSeq" id="WP_271471566.1">
    <property type="nucleotide sequence ID" value="NZ_JANEWF010000024.1"/>
</dbReference>
<evidence type="ECO:0000313" key="2">
    <source>
        <dbReference type="Proteomes" id="UP001211689"/>
    </source>
</evidence>
<proteinExistence type="predicted"/>
<comment type="caution">
    <text evidence="1">The sequence shown here is derived from an EMBL/GenBank/DDBJ whole genome shotgun (WGS) entry which is preliminary data.</text>
</comment>
<gene>
    <name evidence="1" type="ORF">NNO07_18755</name>
</gene>
<dbReference type="EMBL" id="JANEWF010000024">
    <property type="protein sequence ID" value="MDA8485111.1"/>
    <property type="molecule type" value="Genomic_DNA"/>
</dbReference>
<protein>
    <submittedName>
        <fullName evidence="1">Uncharacterized protein</fullName>
    </submittedName>
</protein>